<sequence>MSQSIFHEVLTAVFGVRGLPDGAPRLSVLLWERGLDPQAGTWSLPGGLLDADEDLRTSARRQLAEKVDLRQVAHIEQLSVFSAPDRMPGPRVIASTYLALVRPDSVCNPPTDTRWHPVDALPVTSFDHGAVVESARRRLAAKLSYTNIAFALAPTEFSMSTLSDIYGAALGYPVDSTNLLRILSRRGVVVATGTTGPTGRSGGRPPALYRFTDTGLRVTDEFATLRPPP</sequence>
<dbReference type="InterPro" id="IPR036388">
    <property type="entry name" value="WH-like_DNA-bd_sf"/>
</dbReference>
<dbReference type="InterPro" id="IPR036390">
    <property type="entry name" value="WH_DNA-bd_sf"/>
</dbReference>
<evidence type="ECO:0000313" key="3">
    <source>
        <dbReference type="Proteomes" id="UP001597068"/>
    </source>
</evidence>
<organism evidence="2 3">
    <name type="scientific">Williamsia deligens</name>
    <dbReference type="NCBI Taxonomy" id="321325"/>
    <lineage>
        <taxon>Bacteria</taxon>
        <taxon>Bacillati</taxon>
        <taxon>Actinomycetota</taxon>
        <taxon>Actinomycetes</taxon>
        <taxon>Mycobacteriales</taxon>
        <taxon>Nocardiaceae</taxon>
        <taxon>Williamsia</taxon>
    </lineage>
</organism>
<gene>
    <name evidence="2" type="ORF">ACFQ04_15530</name>
</gene>
<dbReference type="PANTHER" id="PTHR43736">
    <property type="entry name" value="ADP-RIBOSE PYROPHOSPHATASE"/>
    <property type="match status" value="1"/>
</dbReference>
<dbReference type="InterPro" id="IPR000086">
    <property type="entry name" value="NUDIX_hydrolase_dom"/>
</dbReference>
<dbReference type="CDD" id="cd18873">
    <property type="entry name" value="NUDIX_NadM_like"/>
    <property type="match status" value="1"/>
</dbReference>
<dbReference type="Gene3D" id="1.10.10.10">
    <property type="entry name" value="Winged helix-like DNA-binding domain superfamily/Winged helix DNA-binding domain"/>
    <property type="match status" value="1"/>
</dbReference>
<dbReference type="Gene3D" id="3.90.79.10">
    <property type="entry name" value="Nucleoside Triphosphate Pyrophosphohydrolase"/>
    <property type="match status" value="1"/>
</dbReference>
<dbReference type="Pfam" id="PF00293">
    <property type="entry name" value="NUDIX"/>
    <property type="match status" value="1"/>
</dbReference>
<dbReference type="SUPFAM" id="SSF46785">
    <property type="entry name" value="Winged helix' DNA-binding domain"/>
    <property type="match status" value="1"/>
</dbReference>
<protein>
    <submittedName>
        <fullName evidence="2">NUDIX domain-containing protein</fullName>
    </submittedName>
</protein>
<feature type="domain" description="Nudix hydrolase" evidence="1">
    <location>
        <begin position="9"/>
        <end position="139"/>
    </location>
</feature>
<accession>A0ABW3GBX8</accession>
<reference evidence="3" key="1">
    <citation type="journal article" date="2019" name="Int. J. Syst. Evol. Microbiol.">
        <title>The Global Catalogue of Microorganisms (GCM) 10K type strain sequencing project: providing services to taxonomists for standard genome sequencing and annotation.</title>
        <authorList>
            <consortium name="The Broad Institute Genomics Platform"/>
            <consortium name="The Broad Institute Genome Sequencing Center for Infectious Disease"/>
            <person name="Wu L."/>
            <person name="Ma J."/>
        </authorList>
    </citation>
    <scope>NUCLEOTIDE SEQUENCE [LARGE SCALE GENOMIC DNA]</scope>
    <source>
        <strain evidence="3">CCUG 50873</strain>
    </source>
</reference>
<dbReference type="Pfam" id="PF21906">
    <property type="entry name" value="WHD_NrtR"/>
    <property type="match status" value="1"/>
</dbReference>
<comment type="caution">
    <text evidence="2">The sequence shown here is derived from an EMBL/GenBank/DDBJ whole genome shotgun (WGS) entry which is preliminary data.</text>
</comment>
<dbReference type="PANTHER" id="PTHR43736:SF4">
    <property type="entry name" value="SLR1690 PROTEIN"/>
    <property type="match status" value="1"/>
</dbReference>
<proteinExistence type="predicted"/>
<dbReference type="SUPFAM" id="SSF55811">
    <property type="entry name" value="Nudix"/>
    <property type="match status" value="1"/>
</dbReference>
<evidence type="ECO:0000259" key="1">
    <source>
        <dbReference type="PROSITE" id="PS51462"/>
    </source>
</evidence>
<name>A0ABW3GBX8_9NOCA</name>
<dbReference type="EMBL" id="JBHTIL010000002">
    <property type="protein sequence ID" value="MFD0927150.1"/>
    <property type="molecule type" value="Genomic_DNA"/>
</dbReference>
<dbReference type="RefSeq" id="WP_253648815.1">
    <property type="nucleotide sequence ID" value="NZ_BAAAMO010000006.1"/>
</dbReference>
<dbReference type="InterPro" id="IPR015797">
    <property type="entry name" value="NUDIX_hydrolase-like_dom_sf"/>
</dbReference>
<evidence type="ECO:0000313" key="2">
    <source>
        <dbReference type="EMBL" id="MFD0927150.1"/>
    </source>
</evidence>
<dbReference type="InterPro" id="IPR054105">
    <property type="entry name" value="WHD_NrtR"/>
</dbReference>
<keyword evidence="3" id="KW-1185">Reference proteome</keyword>
<dbReference type="PROSITE" id="PS51462">
    <property type="entry name" value="NUDIX"/>
    <property type="match status" value="1"/>
</dbReference>
<dbReference type="Proteomes" id="UP001597068">
    <property type="component" value="Unassembled WGS sequence"/>
</dbReference>